<sequence>MEMVACKNEDMFPSNFFCQSWIIQCHGANKDTTTFVDPMKTNIEEKEIAEMKGKICLGCIDEWLFLSDEQNKECFFLNLKSLSKVQLPPLPKESIIFSSFSVSLSPSHPECTVVLTGTIFETREHFHWCCMLNDEKWNKSPLDQEFTAATDVILDGELYTCSVDHLVVFDVPSLLVGQVETRTIPIPLPVVYPRNDKVCFHLVESCGCIYLVRLYAYGGGSTNNMDIYRLDTSSDKWLRVNGIGERAFFLSNMSDISVCAKDVGVESNILRRR</sequence>
<dbReference type="Proteomes" id="UP001140206">
    <property type="component" value="Chromosome 1"/>
</dbReference>
<dbReference type="InterPro" id="IPR005174">
    <property type="entry name" value="KIB1-4_b-propeller"/>
</dbReference>
<keyword evidence="3" id="KW-1185">Reference proteome</keyword>
<proteinExistence type="predicted"/>
<dbReference type="Pfam" id="PF03478">
    <property type="entry name" value="Beta-prop_KIB1-4"/>
    <property type="match status" value="1"/>
</dbReference>
<feature type="domain" description="KIB1-4 beta-propeller" evidence="1">
    <location>
        <begin position="45"/>
        <end position="268"/>
    </location>
</feature>
<evidence type="ECO:0000259" key="1">
    <source>
        <dbReference type="Pfam" id="PF03478"/>
    </source>
</evidence>
<name>A0AAV8H517_9POAL</name>
<dbReference type="EMBL" id="JAMFTS010000001">
    <property type="protein sequence ID" value="KAJ4812923.1"/>
    <property type="molecule type" value="Genomic_DNA"/>
</dbReference>
<comment type="caution">
    <text evidence="2">The sequence shown here is derived from an EMBL/GenBank/DDBJ whole genome shotgun (WGS) entry which is preliminary data.</text>
</comment>
<gene>
    <name evidence="2" type="ORF">LUZ62_025489</name>
</gene>
<evidence type="ECO:0000313" key="2">
    <source>
        <dbReference type="EMBL" id="KAJ4812923.1"/>
    </source>
</evidence>
<dbReference type="SUPFAM" id="SSF50965">
    <property type="entry name" value="Galactose oxidase, central domain"/>
    <property type="match status" value="1"/>
</dbReference>
<accession>A0AAV8H517</accession>
<dbReference type="AlphaFoldDB" id="A0AAV8H517"/>
<dbReference type="PANTHER" id="PTHR40891">
    <property type="entry name" value="DUF295 DOMAIN-CONTAINING PROTEIN"/>
    <property type="match status" value="1"/>
</dbReference>
<reference evidence="2" key="1">
    <citation type="submission" date="2022-08" db="EMBL/GenBank/DDBJ databases">
        <authorList>
            <person name="Marques A."/>
        </authorList>
    </citation>
    <scope>NUCLEOTIDE SEQUENCE</scope>
    <source>
        <strain evidence="2">RhyPub2mFocal</strain>
        <tissue evidence="2">Leaves</tissue>
    </source>
</reference>
<organism evidence="2 3">
    <name type="scientific">Rhynchospora pubera</name>
    <dbReference type="NCBI Taxonomy" id="906938"/>
    <lineage>
        <taxon>Eukaryota</taxon>
        <taxon>Viridiplantae</taxon>
        <taxon>Streptophyta</taxon>
        <taxon>Embryophyta</taxon>
        <taxon>Tracheophyta</taxon>
        <taxon>Spermatophyta</taxon>
        <taxon>Magnoliopsida</taxon>
        <taxon>Liliopsida</taxon>
        <taxon>Poales</taxon>
        <taxon>Cyperaceae</taxon>
        <taxon>Cyperoideae</taxon>
        <taxon>Rhynchosporeae</taxon>
        <taxon>Rhynchospora</taxon>
    </lineage>
</organism>
<protein>
    <submittedName>
        <fullName evidence="2">F-box protein family-like</fullName>
    </submittedName>
</protein>
<dbReference type="PANTHER" id="PTHR40891:SF1">
    <property type="entry name" value="DUF295 DOMAIN-CONTAINING PROTEIN"/>
    <property type="match status" value="1"/>
</dbReference>
<dbReference type="InterPro" id="IPR011043">
    <property type="entry name" value="Gal_Oxase/kelch_b-propeller"/>
</dbReference>
<evidence type="ECO:0000313" key="3">
    <source>
        <dbReference type="Proteomes" id="UP001140206"/>
    </source>
</evidence>